<keyword evidence="5" id="KW-0812">Transmembrane</keyword>
<evidence type="ECO:0000256" key="12">
    <source>
        <dbReference type="ARBA" id="ARBA00023157"/>
    </source>
</evidence>
<evidence type="ECO:0000313" key="16">
    <source>
        <dbReference type="Proteomes" id="UP000294743"/>
    </source>
</evidence>
<dbReference type="GO" id="GO:0046872">
    <property type="term" value="F:metal ion binding"/>
    <property type="evidence" value="ECO:0007669"/>
    <property type="project" value="UniProtKB-KW"/>
</dbReference>
<dbReference type="AlphaFoldDB" id="A0A4R7Z980"/>
<evidence type="ECO:0000256" key="7">
    <source>
        <dbReference type="ARBA" id="ARBA00022824"/>
    </source>
</evidence>
<evidence type="ECO:0000256" key="13">
    <source>
        <dbReference type="ARBA" id="ARBA00023180"/>
    </source>
</evidence>
<dbReference type="InterPro" id="IPR043538">
    <property type="entry name" value="XYLT"/>
</dbReference>
<dbReference type="InterPro" id="IPR003406">
    <property type="entry name" value="Glyco_trans_14"/>
</dbReference>
<keyword evidence="8" id="KW-0735">Signal-anchor</keyword>
<keyword evidence="16" id="KW-1185">Reference proteome</keyword>
<organism evidence="15 16">
    <name type="scientific">Breznakia blatticola</name>
    <dbReference type="NCBI Taxonomy" id="1754012"/>
    <lineage>
        <taxon>Bacteria</taxon>
        <taxon>Bacillati</taxon>
        <taxon>Bacillota</taxon>
        <taxon>Erysipelotrichia</taxon>
        <taxon>Erysipelotrichales</taxon>
        <taxon>Erysipelotrichaceae</taxon>
        <taxon>Breznakia</taxon>
    </lineage>
</organism>
<dbReference type="RefSeq" id="WP_134170824.1">
    <property type="nucleotide sequence ID" value="NZ_SODD01000041.1"/>
</dbReference>
<evidence type="ECO:0000256" key="10">
    <source>
        <dbReference type="ARBA" id="ARBA00023034"/>
    </source>
</evidence>
<name>A0A4R7Z980_9FIRM</name>
<evidence type="ECO:0000256" key="14">
    <source>
        <dbReference type="ARBA" id="ARBA00042865"/>
    </source>
</evidence>
<dbReference type="PANTHER" id="PTHR46025">
    <property type="entry name" value="XYLOSYLTRANSFERASE OXT"/>
    <property type="match status" value="1"/>
</dbReference>
<keyword evidence="4" id="KW-0808">Transferase</keyword>
<evidence type="ECO:0000256" key="8">
    <source>
        <dbReference type="ARBA" id="ARBA00022968"/>
    </source>
</evidence>
<dbReference type="GO" id="GO:0015012">
    <property type="term" value="P:heparan sulfate proteoglycan biosynthetic process"/>
    <property type="evidence" value="ECO:0007669"/>
    <property type="project" value="TreeGrafter"/>
</dbReference>
<evidence type="ECO:0000256" key="3">
    <source>
        <dbReference type="ARBA" id="ARBA00022676"/>
    </source>
</evidence>
<keyword evidence="11" id="KW-0472">Membrane</keyword>
<evidence type="ECO:0000256" key="2">
    <source>
        <dbReference type="ARBA" id="ARBA00004648"/>
    </source>
</evidence>
<keyword evidence="13" id="KW-0325">Glycoprotein</keyword>
<dbReference type="OrthoDB" id="7943907at2"/>
<dbReference type="GO" id="GO:0030158">
    <property type="term" value="F:protein xylosyltransferase activity"/>
    <property type="evidence" value="ECO:0007669"/>
    <property type="project" value="InterPro"/>
</dbReference>
<evidence type="ECO:0000256" key="1">
    <source>
        <dbReference type="ARBA" id="ARBA00004323"/>
    </source>
</evidence>
<dbReference type="GO" id="GO:0016020">
    <property type="term" value="C:membrane"/>
    <property type="evidence" value="ECO:0007669"/>
    <property type="project" value="InterPro"/>
</dbReference>
<comment type="caution">
    <text evidence="15">The sequence shown here is derived from an EMBL/GenBank/DDBJ whole genome shotgun (WGS) entry which is preliminary data.</text>
</comment>
<keyword evidence="10" id="KW-0333">Golgi apparatus</keyword>
<evidence type="ECO:0000256" key="9">
    <source>
        <dbReference type="ARBA" id="ARBA00022989"/>
    </source>
</evidence>
<reference evidence="15 16" key="1">
    <citation type="submission" date="2019-03" db="EMBL/GenBank/DDBJ databases">
        <title>Genomic Encyclopedia of Type Strains, Phase IV (KMG-IV): sequencing the most valuable type-strain genomes for metagenomic binning, comparative biology and taxonomic classification.</title>
        <authorList>
            <person name="Goeker M."/>
        </authorList>
    </citation>
    <scope>NUCLEOTIDE SEQUENCE [LARGE SCALE GENOMIC DNA]</scope>
    <source>
        <strain evidence="15 16">DSM 28867</strain>
    </source>
</reference>
<dbReference type="PANTHER" id="PTHR46025:SF3">
    <property type="entry name" value="XYLOSYLTRANSFERASE OXT"/>
    <property type="match status" value="1"/>
</dbReference>
<evidence type="ECO:0000313" key="15">
    <source>
        <dbReference type="EMBL" id="TDW13959.1"/>
    </source>
</evidence>
<evidence type="ECO:0000256" key="5">
    <source>
        <dbReference type="ARBA" id="ARBA00022692"/>
    </source>
</evidence>
<comment type="subcellular location">
    <subcellularLocation>
        <location evidence="2">Endoplasmic reticulum membrane</location>
        <topology evidence="2">Single-pass type II membrane protein</topology>
    </subcellularLocation>
    <subcellularLocation>
        <location evidence="1">Golgi apparatus membrane</location>
        <topology evidence="1">Single-pass type II membrane protein</topology>
    </subcellularLocation>
</comment>
<dbReference type="GO" id="GO:0050650">
    <property type="term" value="P:chondroitin sulfate proteoglycan biosynthetic process"/>
    <property type="evidence" value="ECO:0007669"/>
    <property type="project" value="TreeGrafter"/>
</dbReference>
<evidence type="ECO:0000256" key="11">
    <source>
        <dbReference type="ARBA" id="ARBA00023136"/>
    </source>
</evidence>
<keyword evidence="3" id="KW-0328">Glycosyltransferase</keyword>
<evidence type="ECO:0000256" key="4">
    <source>
        <dbReference type="ARBA" id="ARBA00022679"/>
    </source>
</evidence>
<dbReference type="Pfam" id="PF02485">
    <property type="entry name" value="Branch"/>
    <property type="match status" value="1"/>
</dbReference>
<proteinExistence type="predicted"/>
<keyword evidence="9" id="KW-1133">Transmembrane helix</keyword>
<accession>A0A4R7Z980</accession>
<evidence type="ECO:0000256" key="6">
    <source>
        <dbReference type="ARBA" id="ARBA00022723"/>
    </source>
</evidence>
<sequence length="295" mass="35062">MRRHAYLIMAHNNFSILKRLISILDDERNDIFIHIDAKIECFDSSEYAGIAKRSKVQFIDRIPVYWGDYSQIQCEYNLLRAANGDYEYYHLLSGTDLPIKTQDEIHSFFNQLSGKSLIQFVSRSYAEKTSAYYRLKRYKFFQKYVKSNKVLPKFCANLFQHIFMPLQTIFGVDRTKKKNISIGFGANWFSLYKDDYKLVIEKQCFVEENFKHTLCADELFIQTILLTFGNVDVTFDEDFNGKSHGRYIDWNRGNPYIFRTEDYDLLINSQCLFARKFDENIDFNIINKIYDNIKK</sequence>
<dbReference type="EMBL" id="SODD01000041">
    <property type="protein sequence ID" value="TDW13959.1"/>
    <property type="molecule type" value="Genomic_DNA"/>
</dbReference>
<dbReference type="Proteomes" id="UP000294743">
    <property type="component" value="Unassembled WGS sequence"/>
</dbReference>
<keyword evidence="7" id="KW-0256">Endoplasmic reticulum</keyword>
<gene>
    <name evidence="15" type="ORF">EDD63_14120</name>
</gene>
<keyword evidence="12" id="KW-1015">Disulfide bond</keyword>
<keyword evidence="6" id="KW-0479">Metal-binding</keyword>
<protein>
    <recommendedName>
        <fullName evidence="14">Peptide O-xylosyltransferase</fullName>
    </recommendedName>
</protein>